<dbReference type="InterPro" id="IPR036898">
    <property type="entry name" value="RNA_pol_Rpb7-like_N_sf"/>
</dbReference>
<organism evidence="11 12">
    <name type="scientific">Batrachochytrium dendrobatidis (strain JEL423)</name>
    <dbReference type="NCBI Taxonomy" id="403673"/>
    <lineage>
        <taxon>Eukaryota</taxon>
        <taxon>Fungi</taxon>
        <taxon>Fungi incertae sedis</taxon>
        <taxon>Chytridiomycota</taxon>
        <taxon>Chytridiomycota incertae sedis</taxon>
        <taxon>Chytridiomycetes</taxon>
        <taxon>Rhizophydiales</taxon>
        <taxon>Rhizophydiales incertae sedis</taxon>
        <taxon>Batrachochytrium</taxon>
    </lineage>
</organism>
<dbReference type="EMBL" id="DS022304">
    <property type="protein sequence ID" value="OAJ40496.1"/>
    <property type="molecule type" value="Genomic_DNA"/>
</dbReference>
<dbReference type="InterPro" id="IPR045113">
    <property type="entry name" value="Rpb7-like"/>
</dbReference>
<dbReference type="Proteomes" id="UP000077115">
    <property type="component" value="Unassembled WGS sequence"/>
</dbReference>
<keyword evidence="5" id="KW-0539">Nucleus</keyword>
<dbReference type="eggNOG" id="KOG3297">
    <property type="taxonomic scope" value="Eukaryota"/>
</dbReference>
<evidence type="ECO:0000256" key="4">
    <source>
        <dbReference type="ARBA" id="ARBA00023163"/>
    </source>
</evidence>
<feature type="domain" description="RNA polymerase III subunit Rpc25" evidence="10">
    <location>
        <begin position="84"/>
        <end position="209"/>
    </location>
</feature>
<dbReference type="Gene3D" id="2.40.50.140">
    <property type="entry name" value="Nucleic acid-binding proteins"/>
    <property type="match status" value="1"/>
</dbReference>
<evidence type="ECO:0000313" key="12">
    <source>
        <dbReference type="Proteomes" id="UP000077115"/>
    </source>
</evidence>
<dbReference type="AlphaFoldDB" id="A0A177WL06"/>
<dbReference type="GO" id="GO:0005666">
    <property type="term" value="C:RNA polymerase III complex"/>
    <property type="evidence" value="ECO:0007669"/>
    <property type="project" value="TreeGrafter"/>
</dbReference>
<evidence type="ECO:0000256" key="3">
    <source>
        <dbReference type="ARBA" id="ARBA00022478"/>
    </source>
</evidence>
<keyword evidence="4" id="KW-0804">Transcription</keyword>
<dbReference type="SUPFAM" id="SSF50249">
    <property type="entry name" value="Nucleic acid-binding proteins"/>
    <property type="match status" value="1"/>
</dbReference>
<dbReference type="PANTHER" id="PTHR12709:SF1">
    <property type="entry name" value="DNA-DIRECTED RNA POLYMERASE III SUBUNIT RPC8"/>
    <property type="match status" value="1"/>
</dbReference>
<gene>
    <name evidence="11" type="ORF">BDEG_24222</name>
</gene>
<evidence type="ECO:0000256" key="8">
    <source>
        <dbReference type="ARBA" id="ARBA00077605"/>
    </source>
</evidence>
<evidence type="ECO:0000256" key="5">
    <source>
        <dbReference type="ARBA" id="ARBA00023242"/>
    </source>
</evidence>
<accession>A0A177WL06</accession>
<dbReference type="Gene3D" id="3.30.1490.120">
    <property type="entry name" value="RNA polymerase Rpb7-like, N-terminal domain"/>
    <property type="match status" value="1"/>
</dbReference>
<evidence type="ECO:0000256" key="7">
    <source>
        <dbReference type="ARBA" id="ARBA00073027"/>
    </source>
</evidence>
<evidence type="ECO:0000259" key="10">
    <source>
        <dbReference type="Pfam" id="PF08292"/>
    </source>
</evidence>
<comment type="similarity">
    <text evidence="2">Belongs to the eukaryotic RPB7/RPC8 RNA polymerase subunit family.</text>
</comment>
<dbReference type="FunFam" id="2.40.50.140:FF:000221">
    <property type="entry name" value="DNA-directed RNA polymerase III subunit"/>
    <property type="match status" value="1"/>
</dbReference>
<evidence type="ECO:0000313" key="11">
    <source>
        <dbReference type="EMBL" id="OAJ40496.1"/>
    </source>
</evidence>
<dbReference type="SUPFAM" id="SSF88798">
    <property type="entry name" value="N-terminal, heterodimerisation domain of RBP7 (RpoE)"/>
    <property type="match status" value="1"/>
</dbReference>
<dbReference type="PANTHER" id="PTHR12709">
    <property type="entry name" value="DNA-DIRECTED RNA POLYMERASE II, III"/>
    <property type="match status" value="1"/>
</dbReference>
<dbReference type="GO" id="GO:0006384">
    <property type="term" value="P:transcription initiation at RNA polymerase III promoter"/>
    <property type="evidence" value="ECO:0007669"/>
    <property type="project" value="TreeGrafter"/>
</dbReference>
<protein>
    <recommendedName>
        <fullName evidence="6">DNA-directed RNA polymerase III subunit RPC8</fullName>
    </recommendedName>
    <alternativeName>
        <fullName evidence="7">DNA-directed RNA polymerase III subunit rpc8</fullName>
    </alternativeName>
    <alternativeName>
        <fullName evidence="8">RNA polymerase III subunit C25</fullName>
    </alternativeName>
</protein>
<dbReference type="InterPro" id="IPR013238">
    <property type="entry name" value="RNA_pol_III_Rbc25"/>
</dbReference>
<evidence type="ECO:0000256" key="2">
    <source>
        <dbReference type="ARBA" id="ARBA00009307"/>
    </source>
</evidence>
<feature type="domain" description="RNA polymerase Rpb7-like N-terminal" evidence="9">
    <location>
        <begin position="8"/>
        <end position="56"/>
    </location>
</feature>
<evidence type="ECO:0000256" key="1">
    <source>
        <dbReference type="ARBA" id="ARBA00004123"/>
    </source>
</evidence>
<keyword evidence="3 11" id="KW-0240">DNA-directed RNA polymerase</keyword>
<reference evidence="11 12" key="2">
    <citation type="submission" date="2016-05" db="EMBL/GenBank/DDBJ databases">
        <title>Lineage-specific infection strategies underlie the spectrum of fungal disease in amphibians.</title>
        <authorList>
            <person name="Cuomo C.A."/>
            <person name="Farrer R.A."/>
            <person name="James T."/>
            <person name="Longcore J."/>
            <person name="Birren B."/>
        </authorList>
    </citation>
    <scope>NUCLEOTIDE SEQUENCE [LARGE SCALE GENOMIC DNA]</scope>
    <source>
        <strain evidence="11 12">JEL423</strain>
    </source>
</reference>
<comment type="subcellular location">
    <subcellularLocation>
        <location evidence="1">Nucleus</location>
    </subcellularLocation>
</comment>
<sequence>MFVLSILTDIVRVLPKDFYKGQEDAIVDELNFKYANKVLHNVGLCISVYDLTKASDPVVHACQDGSYQCQVEFRMIVFRPFKGEILEGKIKDCSPTAGVRITMNFFDDIIIPPSFLMPGSEYDTNEGLWVWKYDENDLFMDREEPIRFRVENEAFVDVGPVKEIKSGQIGNKTITPASGGAGTDEPHRDPPYTIVGSISESALGLKSWWDGQ</sequence>
<dbReference type="Pfam" id="PF08292">
    <property type="entry name" value="RNA_pol_Rbc25"/>
    <property type="match status" value="1"/>
</dbReference>
<dbReference type="OrthoDB" id="10256606at2759"/>
<dbReference type="Pfam" id="PF03876">
    <property type="entry name" value="SHS2_Rpb7-N"/>
    <property type="match status" value="1"/>
</dbReference>
<evidence type="ECO:0000259" key="9">
    <source>
        <dbReference type="Pfam" id="PF03876"/>
    </source>
</evidence>
<name>A0A177WL06_BATDL</name>
<dbReference type="InterPro" id="IPR005576">
    <property type="entry name" value="Rpb7-like_N"/>
</dbReference>
<dbReference type="CDD" id="cd04330">
    <property type="entry name" value="RNAP_III_Rpc25_N"/>
    <property type="match status" value="1"/>
</dbReference>
<dbReference type="InterPro" id="IPR012340">
    <property type="entry name" value="NA-bd_OB-fold"/>
</dbReference>
<evidence type="ECO:0000256" key="6">
    <source>
        <dbReference type="ARBA" id="ARBA00072526"/>
    </source>
</evidence>
<reference evidence="11 12" key="1">
    <citation type="submission" date="2006-10" db="EMBL/GenBank/DDBJ databases">
        <title>The Genome Sequence of Batrachochytrium dendrobatidis JEL423.</title>
        <authorList>
            <consortium name="The Broad Institute Genome Sequencing Platform"/>
            <person name="Birren B."/>
            <person name="Lander E."/>
            <person name="Galagan J."/>
            <person name="Cuomo C."/>
            <person name="Devon K."/>
            <person name="Jaffe D."/>
            <person name="Butler J."/>
            <person name="Alvarez P."/>
            <person name="Gnerre S."/>
            <person name="Grabherr M."/>
            <person name="Kleber M."/>
            <person name="Mauceli E."/>
            <person name="Brockman W."/>
            <person name="Young S."/>
            <person name="LaButti K."/>
            <person name="Sykes S."/>
            <person name="DeCaprio D."/>
            <person name="Crawford M."/>
            <person name="Koehrsen M."/>
            <person name="Engels R."/>
            <person name="Montgomery P."/>
            <person name="Pearson M."/>
            <person name="Howarth C."/>
            <person name="Larson L."/>
            <person name="White J."/>
            <person name="O'Leary S."/>
            <person name="Kodira C."/>
            <person name="Zeng Q."/>
            <person name="Yandava C."/>
            <person name="Alvarado L."/>
            <person name="Longcore J."/>
            <person name="James T."/>
        </authorList>
    </citation>
    <scope>NUCLEOTIDE SEQUENCE [LARGE SCALE GENOMIC DNA]</scope>
    <source>
        <strain evidence="11 12">JEL423</strain>
    </source>
</reference>
<dbReference type="STRING" id="403673.A0A177WL06"/>
<dbReference type="VEuPathDB" id="FungiDB:BDEG_24222"/>
<proteinExistence type="inferred from homology"/>